<gene>
    <name evidence="3" type="ORF">LSH36_1236g00007</name>
</gene>
<dbReference type="InterPro" id="IPR035910">
    <property type="entry name" value="RyR/IP3R_RIH_dom_sf"/>
</dbReference>
<evidence type="ECO:0000259" key="1">
    <source>
        <dbReference type="Pfam" id="PF01365"/>
    </source>
</evidence>
<name>A0AAD9MPP7_9ANNE</name>
<evidence type="ECO:0000313" key="3">
    <source>
        <dbReference type="EMBL" id="KAK2140830.1"/>
    </source>
</evidence>
<keyword evidence="4" id="KW-1185">Reference proteome</keyword>
<dbReference type="Gene3D" id="1.25.10.30">
    <property type="entry name" value="IP3 receptor type 1 binding core, RIH domain"/>
    <property type="match status" value="1"/>
</dbReference>
<evidence type="ECO:0000313" key="4">
    <source>
        <dbReference type="Proteomes" id="UP001208570"/>
    </source>
</evidence>
<comment type="caution">
    <text evidence="3">The sequence shown here is derived from an EMBL/GenBank/DDBJ whole genome shotgun (WGS) entry which is preliminary data.</text>
</comment>
<dbReference type="Pfam" id="PF01365">
    <property type="entry name" value="RYDR_ITPR"/>
    <property type="match status" value="1"/>
</dbReference>
<reference evidence="3" key="1">
    <citation type="journal article" date="2023" name="Mol. Biol. Evol.">
        <title>Third-Generation Sequencing Reveals the Adaptive Role of the Epigenome in Three Deep-Sea Polychaetes.</title>
        <authorList>
            <person name="Perez M."/>
            <person name="Aroh O."/>
            <person name="Sun Y."/>
            <person name="Lan Y."/>
            <person name="Juniper S.K."/>
            <person name="Young C.R."/>
            <person name="Angers B."/>
            <person name="Qian P.Y."/>
        </authorList>
    </citation>
    <scope>NUCLEOTIDE SEQUENCE</scope>
    <source>
        <strain evidence="3">P08H-3</strain>
    </source>
</reference>
<dbReference type="PANTHER" id="PTHR13715">
    <property type="entry name" value="RYANODINE RECEPTOR AND IP3 RECEPTOR"/>
    <property type="match status" value="1"/>
</dbReference>
<proteinExistence type="predicted"/>
<dbReference type="SUPFAM" id="SSF100909">
    <property type="entry name" value="IP3 receptor type 1 binding core, domain 2"/>
    <property type="match status" value="1"/>
</dbReference>
<protein>
    <submittedName>
        <fullName evidence="3">Uncharacterized protein</fullName>
    </submittedName>
</protein>
<dbReference type="AlphaFoldDB" id="A0AAD9MPP7"/>
<evidence type="ECO:0000259" key="2">
    <source>
        <dbReference type="Pfam" id="PF08709"/>
    </source>
</evidence>
<organism evidence="3 4">
    <name type="scientific">Paralvinella palmiformis</name>
    <dbReference type="NCBI Taxonomy" id="53620"/>
    <lineage>
        <taxon>Eukaryota</taxon>
        <taxon>Metazoa</taxon>
        <taxon>Spiralia</taxon>
        <taxon>Lophotrochozoa</taxon>
        <taxon>Annelida</taxon>
        <taxon>Polychaeta</taxon>
        <taxon>Sedentaria</taxon>
        <taxon>Canalipalpata</taxon>
        <taxon>Terebellida</taxon>
        <taxon>Terebelliformia</taxon>
        <taxon>Alvinellidae</taxon>
        <taxon>Paralvinella</taxon>
    </lineage>
</organism>
<accession>A0AAD9MPP7</accession>
<dbReference type="Gene3D" id="2.80.10.50">
    <property type="match status" value="2"/>
</dbReference>
<dbReference type="InterPro" id="IPR014821">
    <property type="entry name" value="Ins145_P3_rcpt"/>
</dbReference>
<feature type="domain" description="RIH" evidence="1">
    <location>
        <begin position="415"/>
        <end position="495"/>
    </location>
</feature>
<dbReference type="GO" id="GO:0005262">
    <property type="term" value="F:calcium channel activity"/>
    <property type="evidence" value="ECO:0007669"/>
    <property type="project" value="InterPro"/>
</dbReference>
<dbReference type="Proteomes" id="UP001208570">
    <property type="component" value="Unassembled WGS sequence"/>
</dbReference>
<dbReference type="PANTHER" id="PTHR13715:SF99">
    <property type="entry name" value="INOSITOL 1,4,5-TRISPHOSPHATE RECEPTOR-LIKE PROTEIN A"/>
    <property type="match status" value="1"/>
</dbReference>
<dbReference type="InterPro" id="IPR000699">
    <property type="entry name" value="RIH_dom"/>
</dbReference>
<dbReference type="EMBL" id="JAODUP010001235">
    <property type="protein sequence ID" value="KAK2140830.1"/>
    <property type="molecule type" value="Genomic_DNA"/>
</dbReference>
<dbReference type="CDD" id="cd23280">
    <property type="entry name" value="beta-trefoil_MIR_itr-1-like"/>
    <property type="match status" value="1"/>
</dbReference>
<dbReference type="InterPro" id="IPR036300">
    <property type="entry name" value="MIR_dom_sf"/>
</dbReference>
<feature type="domain" description="Inositol 1,4,5-trisphosphate/ryanodine receptor" evidence="2">
    <location>
        <begin position="51"/>
        <end position="93"/>
    </location>
</feature>
<dbReference type="Pfam" id="PF08709">
    <property type="entry name" value="Ins145_P3_rec"/>
    <property type="match status" value="1"/>
</dbReference>
<dbReference type="GO" id="GO:0016020">
    <property type="term" value="C:membrane"/>
    <property type="evidence" value="ECO:0007669"/>
    <property type="project" value="InterPro"/>
</dbReference>
<sequence>MIRGDLLMGGQGSETLRRPADCHVVTPRDTVYIKKPLRIFVFIHLQSYNAKHAQFKILPRYKVKSEGEFVQVFDQIILESVKSPGQFFHASAAWKIDHFTIGSELNLGIQPAGFTVVKSSRPVEQHTNFVKGGSVIRLFHKELEAYLVAEGLFDEEITEDVHLRIREVDQLIPKTLYPSSSGNTYWQVEAESSILNGRRSHTMGAADPVPSHDHTPVPVHYFRPPCDLDPGFERSEDRVPAASGHQDEYYEFTFSCLRSQCTVMHYVDIRETDEIQFETYSRIEHVITGFWLHALRGISSVDVCGRRAGCVSGRGHEEYIRRQLREAQEESGNSMKSLRWDGASLRKISASGEKMYHDAYTIQQVEPRQLVNFNFVGGMVPFLLNLILDRKEGKILNAKKAHKTTVALDELKDFMLVKNMATKERQKLMRNLRVIDLLVRLLQCPLQGAIDQTHLTKVFKGAYDVLYTYMIGNSRKNALYFAKYIDFFQTQITVKVIVKREGKRAACSDVRWHKDRVSISFPIKLSQRCSDLAILVTSPASVLNLTIIT</sequence>
<dbReference type="InterPro" id="IPR015925">
    <property type="entry name" value="Ryanodine_IP3_receptor"/>
</dbReference>
<dbReference type="SUPFAM" id="SSF82109">
    <property type="entry name" value="MIR domain"/>
    <property type="match status" value="1"/>
</dbReference>